<dbReference type="NCBIfam" id="TIGR01571">
    <property type="entry name" value="A_thal_Cys_rich"/>
    <property type="match status" value="1"/>
</dbReference>
<sequence length="268" mass="29486">MKSYSSIPTAEAVPVMSTQMVELTAPATLEAGYTFQAIYDGVTFPVTVPEGGVKQGQTMTVPLVTPATAEITPLTALVADDVAKGHWKDGLCACCVVGCCHASLWNAMCCPQILMAQVLTRMHLNWCGEDAPEREWRMTFKRVVLLVFIFYILATLFGPPSPDISFDAKGHVVTSEPEVPAWQNAVYKSITWLFGFYTLLVMSRLRYHVRSMYLIPGSIFQDVCCVFWCGCCTVAQLARQTANYQQRRGVCCSENGLSPTTTNVAIVV</sequence>
<gene>
    <name evidence="2" type="ORF">GOCE00092_LOCUS15654</name>
</gene>
<dbReference type="Pfam" id="PF04749">
    <property type="entry name" value="PLAC8"/>
    <property type="match status" value="1"/>
</dbReference>
<feature type="transmembrane region" description="Helical" evidence="1">
    <location>
        <begin position="143"/>
        <end position="161"/>
    </location>
</feature>
<dbReference type="InterPro" id="IPR006461">
    <property type="entry name" value="PLAC_motif_containing"/>
</dbReference>
<dbReference type="AlphaFoldDB" id="A0A7S1Y9G3"/>
<evidence type="ECO:0000313" key="2">
    <source>
        <dbReference type="EMBL" id="CAD9288342.1"/>
    </source>
</evidence>
<organism evidence="2">
    <name type="scientific">Grammatophora oceanica</name>
    <dbReference type="NCBI Taxonomy" id="210454"/>
    <lineage>
        <taxon>Eukaryota</taxon>
        <taxon>Sar</taxon>
        <taxon>Stramenopiles</taxon>
        <taxon>Ochrophyta</taxon>
        <taxon>Bacillariophyta</taxon>
        <taxon>Fragilariophyceae</taxon>
        <taxon>Fragilariophycidae</taxon>
        <taxon>Rhabdonematales</taxon>
        <taxon>Grammatophoraceae</taxon>
        <taxon>Grammatophora</taxon>
    </lineage>
</organism>
<protein>
    <submittedName>
        <fullName evidence="2">Uncharacterized protein</fullName>
    </submittedName>
</protein>
<evidence type="ECO:0000256" key="1">
    <source>
        <dbReference type="SAM" id="Phobius"/>
    </source>
</evidence>
<reference evidence="2" key="1">
    <citation type="submission" date="2021-01" db="EMBL/GenBank/DDBJ databases">
        <authorList>
            <person name="Corre E."/>
            <person name="Pelletier E."/>
            <person name="Niang G."/>
            <person name="Scheremetjew M."/>
            <person name="Finn R."/>
            <person name="Kale V."/>
            <person name="Holt S."/>
            <person name="Cochrane G."/>
            <person name="Meng A."/>
            <person name="Brown T."/>
            <person name="Cohen L."/>
        </authorList>
    </citation>
    <scope>NUCLEOTIDE SEQUENCE</scope>
    <source>
        <strain evidence="2">CCMP 410</strain>
    </source>
</reference>
<name>A0A7S1Y9G3_9STRA</name>
<dbReference type="EMBL" id="HBGK01030009">
    <property type="protein sequence ID" value="CAD9288342.1"/>
    <property type="molecule type" value="Transcribed_RNA"/>
</dbReference>
<keyword evidence="1" id="KW-1133">Transmembrane helix</keyword>
<feature type="transmembrane region" description="Helical" evidence="1">
    <location>
        <begin position="181"/>
        <end position="202"/>
    </location>
</feature>
<proteinExistence type="predicted"/>
<keyword evidence="1" id="KW-0472">Membrane</keyword>
<accession>A0A7S1Y9G3</accession>
<keyword evidence="1" id="KW-0812">Transmembrane</keyword>